<dbReference type="InterPro" id="IPR050397">
    <property type="entry name" value="Env_Response_Regulators"/>
</dbReference>
<dbReference type="CDD" id="cd00092">
    <property type="entry name" value="HTH_CRP"/>
    <property type="match status" value="1"/>
</dbReference>
<evidence type="ECO:0000313" key="6">
    <source>
        <dbReference type="EMBL" id="GJM60520.1"/>
    </source>
</evidence>
<dbReference type="Pfam" id="PF13545">
    <property type="entry name" value="HTH_Crp_2"/>
    <property type="match status" value="1"/>
</dbReference>
<dbReference type="InterPro" id="IPR000595">
    <property type="entry name" value="cNMP-bd_dom"/>
</dbReference>
<dbReference type="InterPro" id="IPR014710">
    <property type="entry name" value="RmlC-like_jellyroll"/>
</dbReference>
<dbReference type="GO" id="GO:0003677">
    <property type="term" value="F:DNA binding"/>
    <property type="evidence" value="ECO:0007669"/>
    <property type="project" value="UniProtKB-KW"/>
</dbReference>
<proteinExistence type="predicted"/>
<dbReference type="InterPro" id="IPR012318">
    <property type="entry name" value="HTH_CRP"/>
</dbReference>
<dbReference type="SUPFAM" id="SSF46785">
    <property type="entry name" value="Winged helix' DNA-binding domain"/>
    <property type="match status" value="1"/>
</dbReference>
<evidence type="ECO:0000256" key="3">
    <source>
        <dbReference type="ARBA" id="ARBA00023163"/>
    </source>
</evidence>
<keyword evidence="3" id="KW-0804">Transcription</keyword>
<dbReference type="EMBL" id="BQKE01000001">
    <property type="protein sequence ID" value="GJM60520.1"/>
    <property type="molecule type" value="Genomic_DNA"/>
</dbReference>
<dbReference type="CDD" id="cd00038">
    <property type="entry name" value="CAP_ED"/>
    <property type="match status" value="1"/>
</dbReference>
<dbReference type="SUPFAM" id="SSF51206">
    <property type="entry name" value="cAMP-binding domain-like"/>
    <property type="match status" value="1"/>
</dbReference>
<dbReference type="PROSITE" id="PS51063">
    <property type="entry name" value="HTH_CRP_2"/>
    <property type="match status" value="1"/>
</dbReference>
<organism evidence="6 7">
    <name type="scientific">Persicobacter diffluens</name>
    <dbReference type="NCBI Taxonomy" id="981"/>
    <lineage>
        <taxon>Bacteria</taxon>
        <taxon>Pseudomonadati</taxon>
        <taxon>Bacteroidota</taxon>
        <taxon>Cytophagia</taxon>
        <taxon>Cytophagales</taxon>
        <taxon>Persicobacteraceae</taxon>
        <taxon>Persicobacter</taxon>
    </lineage>
</organism>
<keyword evidence="1" id="KW-0805">Transcription regulation</keyword>
<dbReference type="GO" id="GO:0003700">
    <property type="term" value="F:DNA-binding transcription factor activity"/>
    <property type="evidence" value="ECO:0007669"/>
    <property type="project" value="TreeGrafter"/>
</dbReference>
<reference evidence="6 7" key="1">
    <citation type="submission" date="2021-12" db="EMBL/GenBank/DDBJ databases">
        <title>Genome sequencing of bacteria with rrn-lacking chromosome and rrn-plasmid.</title>
        <authorList>
            <person name="Anda M."/>
            <person name="Iwasaki W."/>
        </authorList>
    </citation>
    <scope>NUCLEOTIDE SEQUENCE [LARGE SCALE GENOMIC DNA]</scope>
    <source>
        <strain evidence="6 7">NBRC 15940</strain>
    </source>
</reference>
<dbReference type="RefSeq" id="WP_053404419.1">
    <property type="nucleotide sequence ID" value="NZ_BQKE01000001.1"/>
</dbReference>
<evidence type="ECO:0000256" key="1">
    <source>
        <dbReference type="ARBA" id="ARBA00023015"/>
    </source>
</evidence>
<dbReference type="GO" id="GO:0005829">
    <property type="term" value="C:cytosol"/>
    <property type="evidence" value="ECO:0007669"/>
    <property type="project" value="TreeGrafter"/>
</dbReference>
<name>A0AAN5AIJ9_9BACT</name>
<feature type="domain" description="Cyclic nucleotide-binding" evidence="4">
    <location>
        <begin position="14"/>
        <end position="118"/>
    </location>
</feature>
<dbReference type="PANTHER" id="PTHR24567">
    <property type="entry name" value="CRP FAMILY TRANSCRIPTIONAL REGULATORY PROTEIN"/>
    <property type="match status" value="1"/>
</dbReference>
<keyword evidence="2" id="KW-0238">DNA-binding</keyword>
<evidence type="ECO:0000313" key="7">
    <source>
        <dbReference type="Proteomes" id="UP001310022"/>
    </source>
</evidence>
<feature type="domain" description="HTH crp-type" evidence="5">
    <location>
        <begin position="149"/>
        <end position="222"/>
    </location>
</feature>
<dbReference type="InterPro" id="IPR018490">
    <property type="entry name" value="cNMP-bd_dom_sf"/>
</dbReference>
<evidence type="ECO:0000259" key="4">
    <source>
        <dbReference type="PROSITE" id="PS50042"/>
    </source>
</evidence>
<dbReference type="Proteomes" id="UP001310022">
    <property type="component" value="Unassembled WGS sequence"/>
</dbReference>
<comment type="caution">
    <text evidence="6">The sequence shown here is derived from an EMBL/GenBank/DDBJ whole genome shotgun (WGS) entry which is preliminary data.</text>
</comment>
<dbReference type="PANTHER" id="PTHR24567:SF74">
    <property type="entry name" value="HTH-TYPE TRANSCRIPTIONAL REGULATOR ARCR"/>
    <property type="match status" value="1"/>
</dbReference>
<evidence type="ECO:0000259" key="5">
    <source>
        <dbReference type="PROSITE" id="PS51063"/>
    </source>
</evidence>
<gene>
    <name evidence="6" type="ORF">PEDI_10720</name>
</gene>
<sequence>MADRQLWYFEEVDLFNILCPRKSAMMGEKHSLNEYGKDEFIYLEDDPSDQIFLIASGRVKIGGYTDDGKEIVRAILGPGELFGEMGLAGELVREDFAQAMDNKTQLCKMSLDDLREMMKDNQPLNLQMIKLIGLRLRKLERRIDALVFKDARTRIVEFLLDLAEERGQKVGFETMIKNHFTHKDIAKLTGTSRQTVTTILNELKEKNLINFDRRRILIRDVEQLKQSESI</sequence>
<dbReference type="SMART" id="SM00100">
    <property type="entry name" value="cNMP"/>
    <property type="match status" value="1"/>
</dbReference>
<protein>
    <submittedName>
        <fullName evidence="6">Crp/Fnr family transcriptional regulator</fullName>
    </submittedName>
</protein>
<dbReference type="InterPro" id="IPR036390">
    <property type="entry name" value="WH_DNA-bd_sf"/>
</dbReference>
<dbReference type="Gene3D" id="2.60.120.10">
    <property type="entry name" value="Jelly Rolls"/>
    <property type="match status" value="1"/>
</dbReference>
<dbReference type="AlphaFoldDB" id="A0AAN5AIJ9"/>
<accession>A0AAN5AIJ9</accession>
<dbReference type="Pfam" id="PF00027">
    <property type="entry name" value="cNMP_binding"/>
    <property type="match status" value="1"/>
</dbReference>
<dbReference type="PROSITE" id="PS50042">
    <property type="entry name" value="CNMP_BINDING_3"/>
    <property type="match status" value="1"/>
</dbReference>
<dbReference type="SMART" id="SM00419">
    <property type="entry name" value="HTH_CRP"/>
    <property type="match status" value="1"/>
</dbReference>
<evidence type="ECO:0000256" key="2">
    <source>
        <dbReference type="ARBA" id="ARBA00023125"/>
    </source>
</evidence>
<keyword evidence="7" id="KW-1185">Reference proteome</keyword>